<dbReference type="eggNOG" id="arCOG05735">
    <property type="taxonomic scope" value="Archaea"/>
</dbReference>
<dbReference type="OrthoDB" id="85915at2157"/>
<dbReference type="Gene3D" id="3.30.930.10">
    <property type="entry name" value="Bira Bifunctional Protein, Domain 2"/>
    <property type="match status" value="1"/>
</dbReference>
<dbReference type="Proteomes" id="UP000027981">
    <property type="component" value="Chromosome"/>
</dbReference>
<dbReference type="GeneID" id="24843093"/>
<evidence type="ECO:0000313" key="2">
    <source>
        <dbReference type="Proteomes" id="UP000027981"/>
    </source>
</evidence>
<dbReference type="InterPro" id="IPR024505">
    <property type="entry name" value="DUF3201"/>
</dbReference>
<proteinExistence type="predicted"/>
<dbReference type="HOGENOM" id="CLU_1590951_0_0_2"/>
<evidence type="ECO:0008006" key="3">
    <source>
        <dbReference type="Google" id="ProtNLM"/>
    </source>
</evidence>
<dbReference type="RefSeq" id="WP_048165830.1">
    <property type="nucleotide sequence ID" value="NZ_CP006019.1"/>
</dbReference>
<dbReference type="STRING" id="1343739.PAP_10010"/>
<accession>A0A075LVZ6</accession>
<dbReference type="InterPro" id="IPR045864">
    <property type="entry name" value="aa-tRNA-synth_II/BPL/LPL"/>
</dbReference>
<dbReference type="SUPFAM" id="SSF142913">
    <property type="entry name" value="YktB/PF0168-like"/>
    <property type="match status" value="1"/>
</dbReference>
<name>A0A075LVZ6_9EURY</name>
<evidence type="ECO:0000313" key="1">
    <source>
        <dbReference type="EMBL" id="AIF70376.1"/>
    </source>
</evidence>
<protein>
    <recommendedName>
        <fullName evidence="3">DUF3201 domain-containing protein</fullName>
    </recommendedName>
</protein>
<dbReference type="KEGG" id="ppac:PAP_10010"/>
<reference evidence="2" key="1">
    <citation type="submission" date="2013-06" db="EMBL/GenBank/DDBJ databases">
        <title>Complete Genome Sequence of Hyperthermophilic Palaeococcus pacificus DY20341T, Isolated from a Deep-Sea Hydrothermal Sediments.</title>
        <authorList>
            <person name="Zeng X."/>
            <person name="Shao Z."/>
        </authorList>
    </citation>
    <scope>NUCLEOTIDE SEQUENCE [LARGE SCALE GENOMIC DNA]</scope>
    <source>
        <strain evidence="2">DY20341</strain>
    </source>
</reference>
<dbReference type="EMBL" id="CP006019">
    <property type="protein sequence ID" value="AIF70376.1"/>
    <property type="molecule type" value="Genomic_DNA"/>
</dbReference>
<sequence>MLERFVEEHSLEVHELLNLIWRELIELNEELREELKPLGFKVEPIEEVFNGYIFLNGEWREMTYPYPAFEVKPQGEVGATIHGFYFVFGIPTRKINKAFLDEFLTTFPRSYIYGSESFLEDVYNYQTNPASYKEVFERIKMSDEVLFNFEVEIKDFKNPREALKLKFYRFLDLAKKYELLPVFKEE</sequence>
<keyword evidence="2" id="KW-1185">Reference proteome</keyword>
<organism evidence="1 2">
    <name type="scientific">Palaeococcus pacificus DY20341</name>
    <dbReference type="NCBI Taxonomy" id="1343739"/>
    <lineage>
        <taxon>Archaea</taxon>
        <taxon>Methanobacteriati</taxon>
        <taxon>Methanobacteriota</taxon>
        <taxon>Thermococci</taxon>
        <taxon>Thermococcales</taxon>
        <taxon>Thermococcaceae</taxon>
        <taxon>Palaeococcus</taxon>
    </lineage>
</organism>
<gene>
    <name evidence="1" type="ORF">PAP_10010</name>
</gene>
<dbReference type="Pfam" id="PF11447">
    <property type="entry name" value="DUF3201"/>
    <property type="match status" value="1"/>
</dbReference>
<dbReference type="AlphaFoldDB" id="A0A075LVZ6"/>
<reference evidence="1 2" key="2">
    <citation type="journal article" date="2015" name="Genome Announc.">
        <title>Complete Genome Sequence of Hyperthermophilic Piezophilic Archaeon Palaeococcus pacificus DY20341T, Isolated from Deep-Sea Hydrothermal Sediments.</title>
        <authorList>
            <person name="Zeng X."/>
            <person name="Jebbar M."/>
            <person name="Shao Z."/>
        </authorList>
    </citation>
    <scope>NUCLEOTIDE SEQUENCE [LARGE SCALE GENOMIC DNA]</scope>
    <source>
        <strain evidence="1 2">DY20341</strain>
    </source>
</reference>